<evidence type="ECO:0000313" key="4">
    <source>
        <dbReference type="Proteomes" id="UP001066276"/>
    </source>
</evidence>
<dbReference type="EMBL" id="JANPWB010000009">
    <property type="protein sequence ID" value="KAJ1150323.1"/>
    <property type="molecule type" value="Genomic_DNA"/>
</dbReference>
<organism evidence="3 4">
    <name type="scientific">Pleurodeles waltl</name>
    <name type="common">Iberian ribbed newt</name>
    <dbReference type="NCBI Taxonomy" id="8319"/>
    <lineage>
        <taxon>Eukaryota</taxon>
        <taxon>Metazoa</taxon>
        <taxon>Chordata</taxon>
        <taxon>Craniata</taxon>
        <taxon>Vertebrata</taxon>
        <taxon>Euteleostomi</taxon>
        <taxon>Amphibia</taxon>
        <taxon>Batrachia</taxon>
        <taxon>Caudata</taxon>
        <taxon>Salamandroidea</taxon>
        <taxon>Salamandridae</taxon>
        <taxon>Pleurodelinae</taxon>
        <taxon>Pleurodeles</taxon>
    </lineage>
</organism>
<sequence length="203" mass="21950">MDGPIGQEDVFFLQHGSKIANATCILGRYIHAIMDATKTVLPDMCQDLCSLLSDARVAATQVIQTGLDTTDSIARAMGTSVASRRHVWLRTSGFSTDVQSMLLDLPFDGAKLFGSKADSSLERFKECRATARSLGLQAAATPFRSLRRLHVFGRGSSFRGRSQQSSSLPYRSYRGRGRVGTRGATQQQHPSSSAGGLPQGKKP</sequence>
<feature type="compositionally biased region" description="Polar residues" evidence="1">
    <location>
        <begin position="184"/>
        <end position="194"/>
    </location>
</feature>
<feature type="domain" description="Lamina-associated polypeptide 2 alpha C-terminal" evidence="2">
    <location>
        <begin position="42"/>
        <end position="117"/>
    </location>
</feature>
<comment type="caution">
    <text evidence="3">The sequence shown here is derived from an EMBL/GenBank/DDBJ whole genome shotgun (WGS) entry which is preliminary data.</text>
</comment>
<evidence type="ECO:0000256" key="1">
    <source>
        <dbReference type="SAM" id="MobiDB-lite"/>
    </source>
</evidence>
<dbReference type="Proteomes" id="UP001066276">
    <property type="component" value="Chromosome 5"/>
</dbReference>
<feature type="compositionally biased region" description="Low complexity" evidence="1">
    <location>
        <begin position="157"/>
        <end position="167"/>
    </location>
</feature>
<dbReference type="InterPro" id="IPR021623">
    <property type="entry name" value="LAP2alpha_C"/>
</dbReference>
<keyword evidence="4" id="KW-1185">Reference proteome</keyword>
<reference evidence="3" key="1">
    <citation type="journal article" date="2022" name="bioRxiv">
        <title>Sequencing and chromosome-scale assembly of the giantPleurodeles waltlgenome.</title>
        <authorList>
            <person name="Brown T."/>
            <person name="Elewa A."/>
            <person name="Iarovenko S."/>
            <person name="Subramanian E."/>
            <person name="Araus A.J."/>
            <person name="Petzold A."/>
            <person name="Susuki M."/>
            <person name="Suzuki K.-i.T."/>
            <person name="Hayashi T."/>
            <person name="Toyoda A."/>
            <person name="Oliveira C."/>
            <person name="Osipova E."/>
            <person name="Leigh N.D."/>
            <person name="Simon A."/>
            <person name="Yun M.H."/>
        </authorList>
    </citation>
    <scope>NUCLEOTIDE SEQUENCE</scope>
    <source>
        <strain evidence="3">20211129_DDA</strain>
        <tissue evidence="3">Liver</tissue>
    </source>
</reference>
<protein>
    <recommendedName>
        <fullName evidence="2">Lamina-associated polypeptide 2 alpha C-terminal domain-containing protein</fullName>
    </recommendedName>
</protein>
<proteinExistence type="predicted"/>
<dbReference type="Gene3D" id="1.10.287.3160">
    <property type="match status" value="1"/>
</dbReference>
<dbReference type="Pfam" id="PF11560">
    <property type="entry name" value="LAP2alpha"/>
    <property type="match status" value="1"/>
</dbReference>
<evidence type="ECO:0000313" key="3">
    <source>
        <dbReference type="EMBL" id="KAJ1150323.1"/>
    </source>
</evidence>
<gene>
    <name evidence="3" type="ORF">NDU88_003117</name>
</gene>
<evidence type="ECO:0000259" key="2">
    <source>
        <dbReference type="Pfam" id="PF11560"/>
    </source>
</evidence>
<accession>A0AAV7RE37</accession>
<dbReference type="AlphaFoldDB" id="A0AAV7RE37"/>
<feature type="region of interest" description="Disordered" evidence="1">
    <location>
        <begin position="157"/>
        <end position="203"/>
    </location>
</feature>
<name>A0AAV7RE37_PLEWA</name>